<dbReference type="AlphaFoldDB" id="A0A9X0QBQ2"/>
<proteinExistence type="predicted"/>
<comment type="caution">
    <text evidence="1">The sequence shown here is derived from an EMBL/GenBank/DDBJ whole genome shotgun (WGS) entry which is preliminary data.</text>
</comment>
<reference evidence="1 2" key="1">
    <citation type="submission" date="2020-08" db="EMBL/GenBank/DDBJ databases">
        <title>Genomic Encyclopedia of Type Strains, Phase IV (KMG-V): Genome sequencing to study the core and pangenomes of soil and plant-associated prokaryotes.</title>
        <authorList>
            <person name="Whitman W."/>
        </authorList>
    </citation>
    <scope>NUCLEOTIDE SEQUENCE [LARGE SCALE GENOMIC DNA]</scope>
    <source>
        <strain evidence="1 2">X5P2</strain>
    </source>
</reference>
<sequence length="97" mass="11044">MNLRIAAIRSGTEPVRKLTTGSFQRWLETPVLCPKCDVTYNLAVDWDQSSDRWFPETSRPLITLLKKAIHMGHSTDHRVTHFETEGVVVESITPLLP</sequence>
<accession>A0A9X0QBQ2</accession>
<gene>
    <name evidence="1" type="ORF">HDF14_000925</name>
</gene>
<name>A0A9X0QBQ2_9BACT</name>
<keyword evidence="2" id="KW-1185">Reference proteome</keyword>
<dbReference type="EMBL" id="JACHEB010000002">
    <property type="protein sequence ID" value="MBB5327320.1"/>
    <property type="molecule type" value="Genomic_DNA"/>
</dbReference>
<protein>
    <submittedName>
        <fullName evidence="1">Uncharacterized protein</fullName>
    </submittedName>
</protein>
<dbReference type="RefSeq" id="WP_183973934.1">
    <property type="nucleotide sequence ID" value="NZ_JACHEB010000002.1"/>
</dbReference>
<evidence type="ECO:0000313" key="2">
    <source>
        <dbReference type="Proteomes" id="UP000535182"/>
    </source>
</evidence>
<organism evidence="1 2">
    <name type="scientific">Tunturiibacter gelidiferens</name>
    <dbReference type="NCBI Taxonomy" id="3069689"/>
    <lineage>
        <taxon>Bacteria</taxon>
        <taxon>Pseudomonadati</taxon>
        <taxon>Acidobacteriota</taxon>
        <taxon>Terriglobia</taxon>
        <taxon>Terriglobales</taxon>
        <taxon>Acidobacteriaceae</taxon>
        <taxon>Tunturiibacter</taxon>
    </lineage>
</organism>
<evidence type="ECO:0000313" key="1">
    <source>
        <dbReference type="EMBL" id="MBB5327320.1"/>
    </source>
</evidence>
<dbReference type="Proteomes" id="UP000535182">
    <property type="component" value="Unassembled WGS sequence"/>
</dbReference>